<dbReference type="PATRIC" id="fig|272123.3.peg.2637"/>
<dbReference type="HOGENOM" id="CLU_876486_0_0_3"/>
<dbReference type="PANTHER" id="PTHR21266:SF57">
    <property type="entry name" value="3-CHLOROBENZOATE-3,4-DIOXYGENASE"/>
    <property type="match status" value="1"/>
</dbReference>
<sequence length="329" mass="37860">MTMLQGAPWLLAHRSILKPNQPFKVSLYGQDYVLWQDKTGKISCLPNACPHLGAMLSEGWCMTQADGSSTMVCPFHALEFDSHGCTVLPNSNKQTKPLLQPLDLIIQGDFIWTYGGYEPKITIPTILKDFATEYEFIGHTKNFSVKTELLTMLLNMHDYDHQNGTHRPLFEIEKVDFKEFIDHGYHSHAYFDLIRKQPKLNDIFKNLGLLAIPKTINAHLENFFPCFIVVHGESPVASAKQIHFFVPESETYTRTYVLIYGKAKHPLANLIKKNFVRLAEIIIEQDIDILGKLYPNVPQHIRLNNEIGMDWVKRNFENFSLAETQRLRE</sequence>
<dbReference type="Pfam" id="PF00355">
    <property type="entry name" value="Rieske"/>
    <property type="match status" value="1"/>
</dbReference>
<dbReference type="GO" id="GO:0016705">
    <property type="term" value="F:oxidoreductase activity, acting on paired donors, with incorporation or reduction of molecular oxygen"/>
    <property type="evidence" value="ECO:0007669"/>
    <property type="project" value="UniProtKB-ARBA"/>
</dbReference>
<dbReference type="InterPro" id="IPR017941">
    <property type="entry name" value="Rieske_2Fe-2S"/>
</dbReference>
<evidence type="ECO:0000313" key="6">
    <source>
        <dbReference type="EMBL" id="AFZ57877.1"/>
    </source>
</evidence>
<dbReference type="RefSeq" id="WP_015214513.1">
    <property type="nucleotide sequence ID" value="NC_019771.1"/>
</dbReference>
<dbReference type="GO" id="GO:0046872">
    <property type="term" value="F:metal ion binding"/>
    <property type="evidence" value="ECO:0007669"/>
    <property type="project" value="UniProtKB-KW"/>
</dbReference>
<organism evidence="6 7">
    <name type="scientific">Anabaena cylindrica (strain ATCC 27899 / PCC 7122)</name>
    <dbReference type="NCBI Taxonomy" id="272123"/>
    <lineage>
        <taxon>Bacteria</taxon>
        <taxon>Bacillati</taxon>
        <taxon>Cyanobacteriota</taxon>
        <taxon>Cyanophyceae</taxon>
        <taxon>Nostocales</taxon>
        <taxon>Nostocaceae</taxon>
        <taxon>Anabaena</taxon>
    </lineage>
</organism>
<protein>
    <submittedName>
        <fullName evidence="6">Rieske (2Fe-2S) iron-sulfur domain protein</fullName>
    </submittedName>
</protein>
<dbReference type="Gene3D" id="2.102.10.10">
    <property type="entry name" value="Rieske [2Fe-2S] iron-sulphur domain"/>
    <property type="match status" value="1"/>
</dbReference>
<dbReference type="eggNOG" id="COG4638">
    <property type="taxonomic scope" value="Bacteria"/>
</dbReference>
<evidence type="ECO:0000256" key="4">
    <source>
        <dbReference type="ARBA" id="ARBA00023014"/>
    </source>
</evidence>
<evidence type="ECO:0000259" key="5">
    <source>
        <dbReference type="PROSITE" id="PS51296"/>
    </source>
</evidence>
<accession>K9ZH44</accession>
<evidence type="ECO:0000256" key="2">
    <source>
        <dbReference type="ARBA" id="ARBA00022723"/>
    </source>
</evidence>
<dbReference type="OrthoDB" id="477744at2"/>
<dbReference type="EMBL" id="CP003659">
    <property type="protein sequence ID" value="AFZ57877.1"/>
    <property type="molecule type" value="Genomic_DNA"/>
</dbReference>
<keyword evidence="2" id="KW-0479">Metal-binding</keyword>
<dbReference type="PANTHER" id="PTHR21266">
    <property type="entry name" value="IRON-SULFUR DOMAIN CONTAINING PROTEIN"/>
    <property type="match status" value="1"/>
</dbReference>
<keyword evidence="4" id="KW-0411">Iron-sulfur</keyword>
<keyword evidence="1" id="KW-0001">2Fe-2S</keyword>
<dbReference type="PROSITE" id="PS51296">
    <property type="entry name" value="RIESKE"/>
    <property type="match status" value="1"/>
</dbReference>
<dbReference type="AlphaFoldDB" id="K9ZH44"/>
<keyword evidence="7" id="KW-1185">Reference proteome</keyword>
<name>K9ZH44_ANACC</name>
<dbReference type="GO" id="GO:0004497">
    <property type="term" value="F:monooxygenase activity"/>
    <property type="evidence" value="ECO:0007669"/>
    <property type="project" value="UniProtKB-ARBA"/>
</dbReference>
<dbReference type="SUPFAM" id="SSF50022">
    <property type="entry name" value="ISP domain"/>
    <property type="match status" value="1"/>
</dbReference>
<keyword evidence="3" id="KW-0408">Iron</keyword>
<dbReference type="GO" id="GO:0051537">
    <property type="term" value="F:2 iron, 2 sulfur cluster binding"/>
    <property type="evidence" value="ECO:0007669"/>
    <property type="project" value="UniProtKB-KW"/>
</dbReference>
<reference evidence="7" key="1">
    <citation type="journal article" date="2013" name="Proc. Natl. Acad. Sci. U.S.A.">
        <title>Improving the coverage of the cyanobacterial phylum using diversity-driven genome sequencing.</title>
        <authorList>
            <person name="Shih P.M."/>
            <person name="Wu D."/>
            <person name="Latifi A."/>
            <person name="Axen S.D."/>
            <person name="Fewer D.P."/>
            <person name="Talla E."/>
            <person name="Calteau A."/>
            <person name="Cai F."/>
            <person name="Tandeau de Marsac N."/>
            <person name="Rippka R."/>
            <person name="Herdman M."/>
            <person name="Sivonen K."/>
            <person name="Coursin T."/>
            <person name="Laurent T."/>
            <person name="Goodwin L."/>
            <person name="Nolan M."/>
            <person name="Davenport K.W."/>
            <person name="Han C.S."/>
            <person name="Rubin E.M."/>
            <person name="Eisen J.A."/>
            <person name="Woyke T."/>
            <person name="Gugger M."/>
            <person name="Kerfeld C.A."/>
        </authorList>
    </citation>
    <scope>NUCLEOTIDE SEQUENCE [LARGE SCALE GENOMIC DNA]</scope>
    <source>
        <strain evidence="7">ATCC 27899 / PCC 7122</strain>
    </source>
</reference>
<dbReference type="Proteomes" id="UP000010474">
    <property type="component" value="Chromosome"/>
</dbReference>
<dbReference type="STRING" id="272123.Anacy_2425"/>
<gene>
    <name evidence="6" type="ordered locus">Anacy_2425</name>
</gene>
<evidence type="ECO:0000256" key="3">
    <source>
        <dbReference type="ARBA" id="ARBA00023004"/>
    </source>
</evidence>
<dbReference type="InterPro" id="IPR050584">
    <property type="entry name" value="Cholesterol_7-desaturase"/>
</dbReference>
<evidence type="ECO:0000313" key="7">
    <source>
        <dbReference type="Proteomes" id="UP000010474"/>
    </source>
</evidence>
<dbReference type="KEGG" id="acy:Anacy_2425"/>
<evidence type="ECO:0000256" key="1">
    <source>
        <dbReference type="ARBA" id="ARBA00022714"/>
    </source>
</evidence>
<dbReference type="InterPro" id="IPR036922">
    <property type="entry name" value="Rieske_2Fe-2S_sf"/>
</dbReference>
<proteinExistence type="predicted"/>
<feature type="domain" description="Rieske" evidence="5">
    <location>
        <begin position="9"/>
        <end position="113"/>
    </location>
</feature>